<evidence type="ECO:0000313" key="2">
    <source>
        <dbReference type="Proteomes" id="UP000593566"/>
    </source>
</evidence>
<evidence type="ECO:0000313" key="1">
    <source>
        <dbReference type="EMBL" id="KAF6222026.1"/>
    </source>
</evidence>
<dbReference type="Proteomes" id="UP000593566">
    <property type="component" value="Unassembled WGS sequence"/>
</dbReference>
<keyword evidence="2" id="KW-1185">Reference proteome</keyword>
<proteinExistence type="predicted"/>
<gene>
    <name evidence="1" type="ORF">HO133_001994</name>
</gene>
<dbReference type="GeneID" id="59330408"/>
<organism evidence="1 2">
    <name type="scientific">Letharia lupina</name>
    <dbReference type="NCBI Taxonomy" id="560253"/>
    <lineage>
        <taxon>Eukaryota</taxon>
        <taxon>Fungi</taxon>
        <taxon>Dikarya</taxon>
        <taxon>Ascomycota</taxon>
        <taxon>Pezizomycotina</taxon>
        <taxon>Lecanoromycetes</taxon>
        <taxon>OSLEUM clade</taxon>
        <taxon>Lecanoromycetidae</taxon>
        <taxon>Lecanorales</taxon>
        <taxon>Lecanorineae</taxon>
        <taxon>Parmeliaceae</taxon>
        <taxon>Letharia</taxon>
    </lineage>
</organism>
<accession>A0A8H6CF30</accession>
<reference evidence="1 2" key="1">
    <citation type="journal article" date="2020" name="Genomics">
        <title>Complete, high-quality genomes from long-read metagenomic sequencing of two wolf lichen thalli reveals enigmatic genome architecture.</title>
        <authorList>
            <person name="McKenzie S.K."/>
            <person name="Walston R.F."/>
            <person name="Allen J.L."/>
        </authorList>
    </citation>
    <scope>NUCLEOTIDE SEQUENCE [LARGE SCALE GENOMIC DNA]</scope>
    <source>
        <strain evidence="1">WasteWater1</strain>
    </source>
</reference>
<name>A0A8H6CF30_9LECA</name>
<dbReference type="AlphaFoldDB" id="A0A8H6CF30"/>
<comment type="caution">
    <text evidence="1">The sequence shown here is derived from an EMBL/GenBank/DDBJ whole genome shotgun (WGS) entry which is preliminary data.</text>
</comment>
<protein>
    <submittedName>
        <fullName evidence="1">Uncharacterized protein</fullName>
    </submittedName>
</protein>
<dbReference type="RefSeq" id="XP_037151461.1">
    <property type="nucleotide sequence ID" value="XM_037292922.1"/>
</dbReference>
<sequence length="101" mass="10779">MDLETLALRKFQTGGSRFQGTMSQTMCSPPFDRLHPAVVARKLYTRSGPVGISPTAMSHATTPATSGAAGLDSVHVSADIPAFFASDKSNEPYPPSYDVYL</sequence>
<dbReference type="EMBL" id="JACCJB010000013">
    <property type="protein sequence ID" value="KAF6222026.1"/>
    <property type="molecule type" value="Genomic_DNA"/>
</dbReference>